<accession>A0A078HYC2</accession>
<keyword evidence="2" id="KW-0067">ATP-binding</keyword>
<organism evidence="4 5">
    <name type="scientific">Brassica napus</name>
    <name type="common">Rape</name>
    <dbReference type="NCBI Taxonomy" id="3708"/>
    <lineage>
        <taxon>Eukaryota</taxon>
        <taxon>Viridiplantae</taxon>
        <taxon>Streptophyta</taxon>
        <taxon>Embryophyta</taxon>
        <taxon>Tracheophyta</taxon>
        <taxon>Spermatophyta</taxon>
        <taxon>Magnoliopsida</taxon>
        <taxon>eudicotyledons</taxon>
        <taxon>Gunneridae</taxon>
        <taxon>Pentapetalae</taxon>
        <taxon>rosids</taxon>
        <taxon>malvids</taxon>
        <taxon>Brassicales</taxon>
        <taxon>Brassicaceae</taxon>
        <taxon>Brassiceae</taxon>
        <taxon>Brassica</taxon>
    </lineage>
</organism>
<keyword evidence="1" id="KW-0547">Nucleotide-binding</keyword>
<evidence type="ECO:0000313" key="4">
    <source>
        <dbReference type="EMBL" id="CDY42344.1"/>
    </source>
</evidence>
<gene>
    <name evidence="4" type="primary">BnaC02g17210D</name>
    <name evidence="4" type="ORF">GSBRNA2T00074610001</name>
</gene>
<name>A0A078HYC2_BRANA</name>
<dbReference type="PANTHER" id="PTHR48103">
    <property type="entry name" value="MIDASIN-RELATED"/>
    <property type="match status" value="1"/>
</dbReference>
<proteinExistence type="predicted"/>
<feature type="compositionally biased region" description="Basic and acidic residues" evidence="3">
    <location>
        <begin position="996"/>
        <end position="1031"/>
    </location>
</feature>
<feature type="compositionally biased region" description="Acidic residues" evidence="3">
    <location>
        <begin position="1123"/>
        <end position="1140"/>
    </location>
</feature>
<feature type="compositionally biased region" description="Polar residues" evidence="3">
    <location>
        <begin position="1329"/>
        <end position="1339"/>
    </location>
</feature>
<dbReference type="Gramene" id="CDY42344">
    <property type="protein sequence ID" value="CDY42344"/>
    <property type="gene ID" value="GSBRNA2T00074610001"/>
</dbReference>
<keyword evidence="5" id="KW-1185">Reference proteome</keyword>
<feature type="compositionally biased region" description="Basic and acidic residues" evidence="3">
    <location>
        <begin position="1221"/>
        <end position="1246"/>
    </location>
</feature>
<feature type="compositionally biased region" description="Acidic residues" evidence="3">
    <location>
        <begin position="1102"/>
        <end position="1112"/>
    </location>
</feature>
<feature type="non-terminal residue" evidence="4">
    <location>
        <position position="1"/>
    </location>
</feature>
<evidence type="ECO:0000256" key="2">
    <source>
        <dbReference type="ARBA" id="ARBA00022840"/>
    </source>
</evidence>
<dbReference type="Proteomes" id="UP000028999">
    <property type="component" value="Unassembled WGS sequence"/>
</dbReference>
<feature type="compositionally biased region" description="Acidic residues" evidence="3">
    <location>
        <begin position="1032"/>
        <end position="1049"/>
    </location>
</feature>
<sequence length="1610" mass="182444">DQGDENLEDDWDLIQEHVDNIYSTHNELFGFSDLSEKTGRRITDSRRLDSFTDSYELGVNMIKGLKGLFTSNLDAKLVPEHLLRLCMEYKKTFTSNDLSSSKYNFYKDFDGPELGKMVKFLAPLQLRIYSLLQEQEDHPGLQKLSDILRMLMDIPSRTPLAKALPGLQFLICKVQKLQEEGCKLPISDLLEPIISLASSWQKLEFECWPTLLDEVQDQFELSARKLWLPLFSVLFQKDCVEFSEHENESISQSLVEFIETSNIGEFRRRLELLLCFLLHLSMGSSLGIYSSDSHKRKVEICYNIFGFYIQFLPVVMEQLDLNRKNVEAQLKDHLKLCRWERPDNHLLNHTIKNTRQKVKKLIQDFTNTLQRPVMLDRPNLAKERVQFLPLLGPDLINGASNMRIEVLVSNLDAEQLNDRFSWYAVWRNKLKESVGRFHQEMHFKELLTGEDHQYPSPVYQGDWKILWSTVSKIGEKIASCSDLWRNSDRDVAKKRALPDLLKSLEQCGLQKHKFENVEMSNHFKGLLYQPAYDPNHLLLPTHTKGSVHTSRVVEDQNKESSLAEWRAANEFYFKSLASVQLMLNIERKHSDITAEQVKRSISFLNHLVEIQRQQRKTAYGFTELLNCFRHRVLPLAKLLGDSIEEDRKDDSLLSFPQNQHAIFNCMWLQKQLFDNISAMLLEELALLRTIGSTHLDSCQSVKTSSHSLLSLIEKLIPIAQNSKASLDRLLLDSNGFISTPSSCLNQFVTQHMVKLLCHNFDQLTDLENQISAFCEDNEKTFATDVLLSHFSPFFKEGKLLAENLNCLLETGDQSNGMESKEQAAFEANLANAFANVKDVIGKLCSYKDGSVSQEEEGNILMWDGLFKKAENDLSLDSLCKLLSETFGSIEKLLNSSGVFSACVGDQLNQLQAFLDLLLNFGDSYLQEFLAISKRVSLITHVLATVLSDLFTKGFGISKNDEDDDSKAEKSEAAEGTGMGDGVGAKDVSDQIEDEDQLRGTDKKKEQDTPDDVLDKNKGIEMTDEFEGKEYSLSEDSEEDKEDEESGDEQLDSKMGDAGSDAEKADEKADEDEEAGNKNEKNESGPSIADKDTSSRELRAKDDDDVDTADEPESSNTSDKPEEGNDENVDQDNCGDPENLEDEIKNQEALTDTSGPTPEMGNEQTDDAMEIEETDEVEKEDEQEEPCPEDQKHPEEGENDQETQEPAEETMEAGTEDVSESPQKEEPGNDLEQKSETEPIEGKEDMKPNVCDDNISGVDAENLAATNVSDELTDSMDPPSGKRIKVSSDLGEKQEAENEMEDPDAGEYGFASQFDEGTSQALGPALPEQSKPSIMNSTAEPVQEPDTDRTLRENSPIQNVGDGNSRMDSMVSVDNTFLGEDACSPDWMQVADKDTESNHDNEEDPDARSNAVILWRRCELLTTKPSQELAEQLRLILEPTLASKLSGDYRTGGQSQTSATTRLLLLWMIHAVSMSQLEMGNEPFFNLLRNMNEMLESLASTRRQSSGSNPLQQLVLIIGDGKFHEREKLKRSVRKFLQQKRMVVYLLLDNAEQSVLDLKEFVQTEKTLQQMTYMDSFPFPYYIVLRDIEALPRTLGDVLRQWFELMQSSRD</sequence>
<dbReference type="OMA" id="VSHRIAN"/>
<dbReference type="EMBL" id="LK032521">
    <property type="protein sequence ID" value="CDY42344.1"/>
    <property type="molecule type" value="Genomic_DNA"/>
</dbReference>
<feature type="compositionally biased region" description="Acidic residues" evidence="3">
    <location>
        <begin position="1163"/>
        <end position="1187"/>
    </location>
</feature>
<feature type="compositionally biased region" description="Acidic residues" evidence="3">
    <location>
        <begin position="1196"/>
        <end position="1218"/>
    </location>
</feature>
<dbReference type="STRING" id="3708.A0A078HYC2"/>
<feature type="compositionally biased region" description="Basic and acidic residues" evidence="3">
    <location>
        <begin position="1074"/>
        <end position="1101"/>
    </location>
</feature>
<dbReference type="PANTHER" id="PTHR48103:SF2">
    <property type="entry name" value="MIDASIN"/>
    <property type="match status" value="1"/>
</dbReference>
<feature type="compositionally biased region" description="Polar residues" evidence="3">
    <location>
        <begin position="1352"/>
        <end position="1361"/>
    </location>
</feature>
<evidence type="ECO:0000256" key="3">
    <source>
        <dbReference type="SAM" id="MobiDB-lite"/>
    </source>
</evidence>
<reference evidence="4 5" key="1">
    <citation type="journal article" date="2014" name="Science">
        <title>Plant genetics. Early allopolyploid evolution in the post-Neolithic Brassica napus oilseed genome.</title>
        <authorList>
            <person name="Chalhoub B."/>
            <person name="Denoeud F."/>
            <person name="Liu S."/>
            <person name="Parkin I.A."/>
            <person name="Tang H."/>
            <person name="Wang X."/>
            <person name="Chiquet J."/>
            <person name="Belcram H."/>
            <person name="Tong C."/>
            <person name="Samans B."/>
            <person name="Correa M."/>
            <person name="Da Silva C."/>
            <person name="Just J."/>
            <person name="Falentin C."/>
            <person name="Koh C.S."/>
            <person name="Le Clainche I."/>
            <person name="Bernard M."/>
            <person name="Bento P."/>
            <person name="Noel B."/>
            <person name="Labadie K."/>
            <person name="Alberti A."/>
            <person name="Charles M."/>
            <person name="Arnaud D."/>
            <person name="Guo H."/>
            <person name="Daviaud C."/>
            <person name="Alamery S."/>
            <person name="Jabbari K."/>
            <person name="Zhao M."/>
            <person name="Edger P.P."/>
            <person name="Chelaifa H."/>
            <person name="Tack D."/>
            <person name="Lassalle G."/>
            <person name="Mestiri I."/>
            <person name="Schnel N."/>
            <person name="Le Paslier M.C."/>
            <person name="Fan G."/>
            <person name="Renault V."/>
            <person name="Bayer P.E."/>
            <person name="Golicz A.A."/>
            <person name="Manoli S."/>
            <person name="Lee T.H."/>
            <person name="Thi V.H."/>
            <person name="Chalabi S."/>
            <person name="Hu Q."/>
            <person name="Fan C."/>
            <person name="Tollenaere R."/>
            <person name="Lu Y."/>
            <person name="Battail C."/>
            <person name="Shen J."/>
            <person name="Sidebottom C.H."/>
            <person name="Wang X."/>
            <person name="Canaguier A."/>
            <person name="Chauveau A."/>
            <person name="Berard A."/>
            <person name="Deniot G."/>
            <person name="Guan M."/>
            <person name="Liu Z."/>
            <person name="Sun F."/>
            <person name="Lim Y.P."/>
            <person name="Lyons E."/>
            <person name="Town C.D."/>
            <person name="Bancroft I."/>
            <person name="Wang X."/>
            <person name="Meng J."/>
            <person name="Ma J."/>
            <person name="Pires J.C."/>
            <person name="King G.J."/>
            <person name="Brunel D."/>
            <person name="Delourme R."/>
            <person name="Renard M."/>
            <person name="Aury J.M."/>
            <person name="Adams K.L."/>
            <person name="Batley J."/>
            <person name="Snowdon R.J."/>
            <person name="Tost J."/>
            <person name="Edwards D."/>
            <person name="Zhou Y."/>
            <person name="Hua W."/>
            <person name="Sharpe A.G."/>
            <person name="Paterson A.H."/>
            <person name="Guan C."/>
            <person name="Wincker P."/>
        </authorList>
    </citation>
    <scope>NUCLEOTIDE SEQUENCE [LARGE SCALE GENOMIC DNA]</scope>
    <source>
        <strain evidence="5">cv. Darmor-bzh</strain>
    </source>
</reference>
<protein>
    <submittedName>
        <fullName evidence="4">BnaC02g17210D protein</fullName>
    </submittedName>
</protein>
<dbReference type="PaxDb" id="3708-A0A078HYC2"/>
<dbReference type="GO" id="GO:0005524">
    <property type="term" value="F:ATP binding"/>
    <property type="evidence" value="ECO:0007669"/>
    <property type="project" value="UniProtKB-KW"/>
</dbReference>
<feature type="compositionally biased region" description="Basic and acidic residues" evidence="3">
    <location>
        <begin position="1050"/>
        <end position="1066"/>
    </location>
</feature>
<feature type="region of interest" description="Disordered" evidence="3">
    <location>
        <begin position="960"/>
        <end position="1366"/>
    </location>
</feature>
<evidence type="ECO:0000256" key="1">
    <source>
        <dbReference type="ARBA" id="ARBA00022741"/>
    </source>
</evidence>
<evidence type="ECO:0000313" key="5">
    <source>
        <dbReference type="Proteomes" id="UP000028999"/>
    </source>
</evidence>